<dbReference type="EMBL" id="CP003788">
    <property type="protein sequence ID" value="AFR09995.1"/>
    <property type="molecule type" value="Genomic_DNA"/>
</dbReference>
<dbReference type="Proteomes" id="UP000003779">
    <property type="component" value="Chromosome"/>
</dbReference>
<evidence type="ECO:0000313" key="2">
    <source>
        <dbReference type="Proteomes" id="UP000003779"/>
    </source>
</evidence>
<sequence length="50" mass="5550">MGSPGRSGNLVGSWFDADSWPLVHAGHEWLRVIRSGLVRTIERGSEMSRV</sequence>
<organism evidence="1 2">
    <name type="scientific">Nocardiopsis alba (strain ATCC BAA-2165 / BE74)</name>
    <dbReference type="NCBI Taxonomy" id="1205910"/>
    <lineage>
        <taxon>Bacteria</taxon>
        <taxon>Bacillati</taxon>
        <taxon>Actinomycetota</taxon>
        <taxon>Actinomycetes</taxon>
        <taxon>Streptosporangiales</taxon>
        <taxon>Nocardiopsidaceae</taxon>
        <taxon>Nocardiopsis</taxon>
    </lineage>
</organism>
<evidence type="ECO:0000313" key="1">
    <source>
        <dbReference type="EMBL" id="AFR09995.1"/>
    </source>
</evidence>
<reference evidence="1 2" key="1">
    <citation type="journal article" date="2012" name="J. Bacteriol.">
        <title>Whole-Genome Sequence of Nocardiopsis alba Strain ATCC BAA-2165, Associated with Honeybees.</title>
        <authorList>
            <person name="Qiao J."/>
            <person name="Chen L."/>
            <person name="Li Y."/>
            <person name="Wang J."/>
            <person name="Zhang W."/>
            <person name="Chen S."/>
        </authorList>
    </citation>
    <scope>NUCLEOTIDE SEQUENCE [LARGE SCALE GENOMIC DNA]</scope>
    <source>
        <strain evidence="2">ATCC BAA-2165 / BE74</strain>
    </source>
</reference>
<protein>
    <submittedName>
        <fullName evidence="1">Uncharacterized protein</fullName>
    </submittedName>
</protein>
<dbReference type="AlphaFoldDB" id="J7LEX1"/>
<reference evidence="2" key="2">
    <citation type="submission" date="2012-08" db="EMBL/GenBank/DDBJ databases">
        <title>Whole-genome sequence of Nocardiopsis alba strain ATCC BAA-2165 associated with honeybees.</title>
        <authorList>
            <person name="Qiao J."/>
            <person name="Chen L."/>
            <person name="Li Y."/>
            <person name="Wang J."/>
            <person name="Zhang W."/>
            <person name="Chen S."/>
        </authorList>
    </citation>
    <scope>NUCLEOTIDE SEQUENCE [LARGE SCALE GENOMIC DNA]</scope>
    <source>
        <strain evidence="2">ATCC BAA-2165 / BE74</strain>
    </source>
</reference>
<proteinExistence type="predicted"/>
<dbReference type="KEGG" id="nal:B005_4587"/>
<dbReference type="STRING" id="1205910.B005_4587"/>
<dbReference type="HOGENOM" id="CLU_3120402_0_0_11"/>
<accession>J7LEX1</accession>
<gene>
    <name evidence="1" type="ordered locus">B005_4587</name>
</gene>
<name>J7LEX1_NOCAA</name>